<evidence type="ECO:0000256" key="1">
    <source>
        <dbReference type="ARBA" id="ARBA00006738"/>
    </source>
</evidence>
<dbReference type="Gene3D" id="3.40.1350.10">
    <property type="match status" value="1"/>
</dbReference>
<dbReference type="HAMAP" id="MF_00048">
    <property type="entry name" value="UPF0102"/>
    <property type="match status" value="1"/>
</dbReference>
<protein>
    <recommendedName>
        <fullName evidence="2">UPF0102 protein IAB82_07300</fullName>
    </recommendedName>
</protein>
<evidence type="ECO:0000313" key="3">
    <source>
        <dbReference type="EMBL" id="MBO8471580.1"/>
    </source>
</evidence>
<dbReference type="PANTHER" id="PTHR34039:SF1">
    <property type="entry name" value="UPF0102 PROTEIN YRAN"/>
    <property type="match status" value="1"/>
</dbReference>
<dbReference type="InterPro" id="IPR011335">
    <property type="entry name" value="Restrct_endonuc-II-like"/>
</dbReference>
<name>A0A9D9IG40_9BACT</name>
<dbReference type="PANTHER" id="PTHR34039">
    <property type="entry name" value="UPF0102 PROTEIN YRAN"/>
    <property type="match status" value="1"/>
</dbReference>
<sequence length="127" mass="14607">MGHNGHNRTVGRSGEDLACRILMENGHTILERNFRSGRLEIDIISMDRNGIHFVEVKSRVFPMEARPEENVTRSKQRKVADAARRYLSTHGRPFADDMECHFDVISVRFGEQDTETEYFPDAFIPGL</sequence>
<dbReference type="Proteomes" id="UP000823603">
    <property type="component" value="Unassembled WGS sequence"/>
</dbReference>
<reference evidence="3" key="1">
    <citation type="submission" date="2020-10" db="EMBL/GenBank/DDBJ databases">
        <authorList>
            <person name="Gilroy R."/>
        </authorList>
    </citation>
    <scope>NUCLEOTIDE SEQUENCE</scope>
    <source>
        <strain evidence="3">B2-22910</strain>
    </source>
</reference>
<organism evidence="3 4">
    <name type="scientific">Candidatus Cryptobacteroides faecavium</name>
    <dbReference type="NCBI Taxonomy" id="2840762"/>
    <lineage>
        <taxon>Bacteria</taxon>
        <taxon>Pseudomonadati</taxon>
        <taxon>Bacteroidota</taxon>
        <taxon>Bacteroidia</taxon>
        <taxon>Bacteroidales</taxon>
        <taxon>Candidatus Cryptobacteroides</taxon>
    </lineage>
</organism>
<dbReference type="CDD" id="cd20736">
    <property type="entry name" value="PoNe_Nuclease"/>
    <property type="match status" value="1"/>
</dbReference>
<dbReference type="SUPFAM" id="SSF52980">
    <property type="entry name" value="Restriction endonuclease-like"/>
    <property type="match status" value="1"/>
</dbReference>
<dbReference type="AlphaFoldDB" id="A0A9D9IG40"/>
<evidence type="ECO:0000313" key="4">
    <source>
        <dbReference type="Proteomes" id="UP000823603"/>
    </source>
</evidence>
<comment type="caution">
    <text evidence="3">The sequence shown here is derived from an EMBL/GenBank/DDBJ whole genome shotgun (WGS) entry which is preliminary data.</text>
</comment>
<dbReference type="EMBL" id="JADIMB010000106">
    <property type="protein sequence ID" value="MBO8471580.1"/>
    <property type="molecule type" value="Genomic_DNA"/>
</dbReference>
<comment type="similarity">
    <text evidence="1 2">Belongs to the UPF0102 family.</text>
</comment>
<accession>A0A9D9IG40</accession>
<dbReference type="Pfam" id="PF02021">
    <property type="entry name" value="UPF0102"/>
    <property type="match status" value="1"/>
</dbReference>
<dbReference type="GO" id="GO:0003676">
    <property type="term" value="F:nucleic acid binding"/>
    <property type="evidence" value="ECO:0007669"/>
    <property type="project" value="InterPro"/>
</dbReference>
<dbReference type="InterPro" id="IPR011856">
    <property type="entry name" value="tRNA_endonuc-like_dom_sf"/>
</dbReference>
<dbReference type="InterPro" id="IPR003509">
    <property type="entry name" value="UPF0102_YraN-like"/>
</dbReference>
<evidence type="ECO:0000256" key="2">
    <source>
        <dbReference type="HAMAP-Rule" id="MF_00048"/>
    </source>
</evidence>
<proteinExistence type="inferred from homology"/>
<reference evidence="3" key="2">
    <citation type="journal article" date="2021" name="PeerJ">
        <title>Extensive microbial diversity within the chicken gut microbiome revealed by metagenomics and culture.</title>
        <authorList>
            <person name="Gilroy R."/>
            <person name="Ravi A."/>
            <person name="Getino M."/>
            <person name="Pursley I."/>
            <person name="Horton D.L."/>
            <person name="Alikhan N.F."/>
            <person name="Baker D."/>
            <person name="Gharbi K."/>
            <person name="Hall N."/>
            <person name="Watson M."/>
            <person name="Adriaenssens E.M."/>
            <person name="Foster-Nyarko E."/>
            <person name="Jarju S."/>
            <person name="Secka A."/>
            <person name="Antonio M."/>
            <person name="Oren A."/>
            <person name="Chaudhuri R.R."/>
            <person name="La Ragione R."/>
            <person name="Hildebrand F."/>
            <person name="Pallen M.J."/>
        </authorList>
    </citation>
    <scope>NUCLEOTIDE SEQUENCE</scope>
    <source>
        <strain evidence="3">B2-22910</strain>
    </source>
</reference>
<gene>
    <name evidence="3" type="ORF">IAB82_07300</name>
</gene>